<evidence type="ECO:0000313" key="3">
    <source>
        <dbReference type="EMBL" id="CAI2180438.1"/>
    </source>
</evidence>
<gene>
    <name evidence="3" type="ORF">FWILDA_LOCUS9582</name>
</gene>
<feature type="compositionally biased region" description="Polar residues" evidence="1">
    <location>
        <begin position="273"/>
        <end position="303"/>
    </location>
</feature>
<comment type="caution">
    <text evidence="3">The sequence shown here is derived from an EMBL/GenBank/DDBJ whole genome shotgun (WGS) entry which is preliminary data.</text>
</comment>
<feature type="region of interest" description="Disordered" evidence="1">
    <location>
        <begin position="231"/>
        <end position="250"/>
    </location>
</feature>
<reference evidence="3" key="1">
    <citation type="submission" date="2022-08" db="EMBL/GenBank/DDBJ databases">
        <authorList>
            <person name="Kallberg Y."/>
            <person name="Tangrot J."/>
            <person name="Rosling A."/>
        </authorList>
    </citation>
    <scope>NUCLEOTIDE SEQUENCE</scope>
    <source>
        <strain evidence="3">Wild A</strain>
    </source>
</reference>
<dbReference type="OrthoDB" id="10628908at2759"/>
<organism evidence="3 4">
    <name type="scientific">Funneliformis geosporum</name>
    <dbReference type="NCBI Taxonomy" id="1117311"/>
    <lineage>
        <taxon>Eukaryota</taxon>
        <taxon>Fungi</taxon>
        <taxon>Fungi incertae sedis</taxon>
        <taxon>Mucoromycota</taxon>
        <taxon>Glomeromycotina</taxon>
        <taxon>Glomeromycetes</taxon>
        <taxon>Glomerales</taxon>
        <taxon>Glomeraceae</taxon>
        <taxon>Funneliformis</taxon>
    </lineage>
</organism>
<evidence type="ECO:0000313" key="4">
    <source>
        <dbReference type="Proteomes" id="UP001153678"/>
    </source>
</evidence>
<feature type="transmembrane region" description="Helical" evidence="2">
    <location>
        <begin position="77"/>
        <end position="97"/>
    </location>
</feature>
<dbReference type="AlphaFoldDB" id="A0A9W4STL4"/>
<protein>
    <submittedName>
        <fullName evidence="3">7191_t:CDS:1</fullName>
    </submittedName>
</protein>
<feature type="compositionally biased region" description="Basic residues" evidence="1">
    <location>
        <begin position="316"/>
        <end position="326"/>
    </location>
</feature>
<feature type="region of interest" description="Disordered" evidence="1">
    <location>
        <begin position="270"/>
        <end position="326"/>
    </location>
</feature>
<feature type="compositionally biased region" description="Low complexity" evidence="1">
    <location>
        <begin position="176"/>
        <end position="193"/>
    </location>
</feature>
<keyword evidence="2" id="KW-1133">Transmembrane helix</keyword>
<evidence type="ECO:0000256" key="1">
    <source>
        <dbReference type="SAM" id="MobiDB-lite"/>
    </source>
</evidence>
<accession>A0A9W4STL4</accession>
<feature type="compositionally biased region" description="Low complexity" evidence="1">
    <location>
        <begin position="135"/>
        <end position="159"/>
    </location>
</feature>
<dbReference type="Proteomes" id="UP001153678">
    <property type="component" value="Unassembled WGS sequence"/>
</dbReference>
<keyword evidence="4" id="KW-1185">Reference proteome</keyword>
<proteinExistence type="predicted"/>
<keyword evidence="2" id="KW-0472">Membrane</keyword>
<evidence type="ECO:0000256" key="2">
    <source>
        <dbReference type="SAM" id="Phobius"/>
    </source>
</evidence>
<feature type="region of interest" description="Disordered" evidence="1">
    <location>
        <begin position="111"/>
        <end position="223"/>
    </location>
</feature>
<name>A0A9W4STL4_9GLOM</name>
<feature type="compositionally biased region" description="Pro residues" evidence="1">
    <location>
        <begin position="203"/>
        <end position="216"/>
    </location>
</feature>
<dbReference type="EMBL" id="CAMKVN010002289">
    <property type="protein sequence ID" value="CAI2180438.1"/>
    <property type="molecule type" value="Genomic_DNA"/>
</dbReference>
<keyword evidence="2" id="KW-0812">Transmembrane</keyword>
<sequence>MCQYDENDDDKYKYDVYNEDCLENRTHEENYITENDGKVKTEMYVPGTTYKELTIADEKASSDDHHPGFFQKASTKVLFAIAIILALIIGIILIYYIRHTICHIPREIREVDPPLSKDNPSTGITTPPHVPPQTPQKSQTPLQSTISSSSTLDDTQNTTNDDERITINYIDKYEGSSQESVSSSPRGRPPSLDDSTKNDPLHPRSPPEIQHPPPQSIPHDTSDDIVRPLLHMGSQNTNPEPLLPIQLPNTRDYYSPPRTIVVEPTLVHHGRQGSDTSYQHQHSPLSGNPRPDSSTLEAPTDSTGPPAPGIPPSRSQSRRGRSHRGQ</sequence>